<sequence length="84" mass="9329">MDSTLPKFDNATSHTVPSRHLFEKIPLAKEHGESLLTKQLRAAPPSHGTLSSRSVSSSEVGHELFSPYQIRALRRLVERFSATS</sequence>
<evidence type="ECO:0000313" key="1">
    <source>
        <dbReference type="EMBL" id="ORY45613.1"/>
    </source>
</evidence>
<reference evidence="1 2" key="1">
    <citation type="submission" date="2016-07" db="EMBL/GenBank/DDBJ databases">
        <title>Pervasive Adenine N6-methylation of Active Genes in Fungi.</title>
        <authorList>
            <consortium name="DOE Joint Genome Institute"/>
            <person name="Mondo S.J."/>
            <person name="Dannebaum R.O."/>
            <person name="Kuo R.C."/>
            <person name="Labutti K."/>
            <person name="Haridas S."/>
            <person name="Kuo A."/>
            <person name="Salamov A."/>
            <person name="Ahrendt S.R."/>
            <person name="Lipzen A."/>
            <person name="Sullivan W."/>
            <person name="Andreopoulos W.B."/>
            <person name="Clum A."/>
            <person name="Lindquist E."/>
            <person name="Daum C."/>
            <person name="Ramamoorthy G.K."/>
            <person name="Gryganskyi A."/>
            <person name="Culley D."/>
            <person name="Magnuson J.K."/>
            <person name="James T.Y."/>
            <person name="O'Malley M.A."/>
            <person name="Stajich J.E."/>
            <person name="Spatafora J.W."/>
            <person name="Visel A."/>
            <person name="Grigoriev I.V."/>
        </authorList>
    </citation>
    <scope>NUCLEOTIDE SEQUENCE [LARGE SCALE GENOMIC DNA]</scope>
    <source>
        <strain evidence="1 2">JEL800</strain>
    </source>
</reference>
<dbReference type="EMBL" id="MCGO01000019">
    <property type="protein sequence ID" value="ORY45613.1"/>
    <property type="molecule type" value="Genomic_DNA"/>
</dbReference>
<keyword evidence="2" id="KW-1185">Reference proteome</keyword>
<organism evidence="1 2">
    <name type="scientific">Rhizoclosmatium globosum</name>
    <dbReference type="NCBI Taxonomy" id="329046"/>
    <lineage>
        <taxon>Eukaryota</taxon>
        <taxon>Fungi</taxon>
        <taxon>Fungi incertae sedis</taxon>
        <taxon>Chytridiomycota</taxon>
        <taxon>Chytridiomycota incertae sedis</taxon>
        <taxon>Chytridiomycetes</taxon>
        <taxon>Chytridiales</taxon>
        <taxon>Chytriomycetaceae</taxon>
        <taxon>Rhizoclosmatium</taxon>
    </lineage>
</organism>
<evidence type="ECO:0000313" key="2">
    <source>
        <dbReference type="Proteomes" id="UP000193642"/>
    </source>
</evidence>
<dbReference type="AlphaFoldDB" id="A0A1Y2CEX9"/>
<accession>A0A1Y2CEX9</accession>
<protein>
    <submittedName>
        <fullName evidence="1">Uncharacterized protein</fullName>
    </submittedName>
</protein>
<comment type="caution">
    <text evidence="1">The sequence shown here is derived from an EMBL/GenBank/DDBJ whole genome shotgun (WGS) entry which is preliminary data.</text>
</comment>
<gene>
    <name evidence="1" type="ORF">BCR33DRAFT_716265</name>
</gene>
<proteinExistence type="predicted"/>
<name>A0A1Y2CEX9_9FUNG</name>
<dbReference type="Proteomes" id="UP000193642">
    <property type="component" value="Unassembled WGS sequence"/>
</dbReference>